<dbReference type="Proteomes" id="UP000279422">
    <property type="component" value="Unassembled WGS sequence"/>
</dbReference>
<dbReference type="PANTHER" id="PTHR30290:SF16">
    <property type="entry name" value="OLIGOPEPTIDE ABC TRANSPORTER, PERIPLASMIC OLIGOPEPTIDE-BINDING PROTEIN"/>
    <property type="match status" value="1"/>
</dbReference>
<dbReference type="Gene3D" id="3.10.105.10">
    <property type="entry name" value="Dipeptide-binding Protein, Domain 3"/>
    <property type="match status" value="2"/>
</dbReference>
<dbReference type="AlphaFoldDB" id="A0A497E413"/>
<dbReference type="Gene3D" id="3.40.190.10">
    <property type="entry name" value="Periplasmic binding protein-like II"/>
    <property type="match status" value="2"/>
</dbReference>
<dbReference type="PANTHER" id="PTHR30290">
    <property type="entry name" value="PERIPLASMIC BINDING COMPONENT OF ABC TRANSPORTER"/>
    <property type="match status" value="1"/>
</dbReference>
<feature type="non-terminal residue" evidence="2">
    <location>
        <position position="1"/>
    </location>
</feature>
<dbReference type="EMBL" id="QMPZ01000044">
    <property type="protein sequence ID" value="RLE09469.1"/>
    <property type="molecule type" value="Genomic_DNA"/>
</dbReference>
<dbReference type="FunFam" id="3.10.105.10:FF:000026">
    <property type="entry name" value="Extracellular solute-binding protein, family 5"/>
    <property type="match status" value="1"/>
</dbReference>
<evidence type="ECO:0000259" key="1">
    <source>
        <dbReference type="Pfam" id="PF00496"/>
    </source>
</evidence>
<accession>A0A497E413</accession>
<dbReference type="Pfam" id="PF00496">
    <property type="entry name" value="SBP_bac_5"/>
    <property type="match status" value="1"/>
</dbReference>
<name>A0A497E413_UNCAE</name>
<evidence type="ECO:0000313" key="2">
    <source>
        <dbReference type="EMBL" id="RLE09469.1"/>
    </source>
</evidence>
<dbReference type="GO" id="GO:0015833">
    <property type="term" value="P:peptide transport"/>
    <property type="evidence" value="ECO:0007669"/>
    <property type="project" value="TreeGrafter"/>
</dbReference>
<comment type="caution">
    <text evidence="2">The sequence shown here is derived from an EMBL/GenBank/DDBJ whole genome shotgun (WGS) entry which is preliminary data.</text>
</comment>
<dbReference type="InterPro" id="IPR000914">
    <property type="entry name" value="SBP_5_dom"/>
</dbReference>
<dbReference type="SUPFAM" id="SSF53850">
    <property type="entry name" value="Periplasmic binding protein-like II"/>
    <property type="match status" value="1"/>
</dbReference>
<dbReference type="InterPro" id="IPR039424">
    <property type="entry name" value="SBP_5"/>
</dbReference>
<gene>
    <name evidence="2" type="ORF">DRJ00_04135</name>
</gene>
<evidence type="ECO:0000313" key="3">
    <source>
        <dbReference type="Proteomes" id="UP000279422"/>
    </source>
</evidence>
<feature type="domain" description="Solute-binding protein family 5" evidence="1">
    <location>
        <begin position="2"/>
        <end position="258"/>
    </location>
</feature>
<protein>
    <submittedName>
        <fullName evidence="2">ABC transporter substrate-binding protein</fullName>
    </submittedName>
</protein>
<sequence>MAMRKHELDVIQGTAEQMILLIRKGKTTRGYRRVWPFIDPRDISVRGPAFNHLKYPYKVKDVRWALALAIDIVEYTIFTYDGMAAMSPAFPLVVNPTFYEWYFKPLEPWLEELTLDLGDGQTFKPWDPEAPFRLLEWAKENYEVNINPKDKKAVRLALGYGWWKYAPDVAEKLLKKHGFFRGPDGKWHLPDGTLWKIKMPVSPDPTSMDYIFPLGVVEQWKKFGIDVDFFPTPDANRLAYYGEFDVHGTGHGEFLGEPLGLHPDLYRCLNSLRSDFVRPVGERTLGWRGRFSDPRIDRIVKELELTPWEDKEKIISLGLEGLKITMEEMIGVPLLNTPIAIVFDEYYWTNWPSPENDYARSDNFTTWPQVKYILHHLKSTGRR</sequence>
<dbReference type="GO" id="GO:1904680">
    <property type="term" value="F:peptide transmembrane transporter activity"/>
    <property type="evidence" value="ECO:0007669"/>
    <property type="project" value="TreeGrafter"/>
</dbReference>
<reference evidence="2 3" key="1">
    <citation type="submission" date="2018-06" db="EMBL/GenBank/DDBJ databases">
        <title>Extensive metabolic versatility and redundancy in microbially diverse, dynamic hydrothermal sediments.</title>
        <authorList>
            <person name="Dombrowski N."/>
            <person name="Teske A."/>
            <person name="Baker B.J."/>
        </authorList>
    </citation>
    <scope>NUCLEOTIDE SEQUENCE [LARGE SCALE GENOMIC DNA]</scope>
    <source>
        <strain evidence="2">B47_G16</strain>
    </source>
</reference>
<proteinExistence type="predicted"/>
<organism evidence="2 3">
    <name type="scientific">Aerophobetes bacterium</name>
    <dbReference type="NCBI Taxonomy" id="2030807"/>
    <lineage>
        <taxon>Bacteria</taxon>
        <taxon>Candidatus Aerophobota</taxon>
    </lineage>
</organism>